<name>A0AAP8FZN1_STRMC</name>
<evidence type="ECO:0000313" key="2">
    <source>
        <dbReference type="EMBL" id="PHV58687.1"/>
    </source>
</evidence>
<dbReference type="InterPro" id="IPR009620">
    <property type="entry name" value="UPF0236"/>
</dbReference>
<sequence>MVVMRFDERGFVEELYRQREYEFLKRVAAYDKQIAPTMRANGYKRVDSSERTVLFTFGAMTFSRSRWRRGTKTRYPVDEWLGLKKYMRCSLELMYHLVRYASEMSYRQVCRMIKLSYHLDITKDTVLKAVKLTGQLFSEKSHYRYFVEEEVSEKIKAPIIYIEGDGVLVKTSIGGDEKRNTDLAHFLVHTGTKIVHGRTVLLNKHEIIHTDYEVARDELLDYLYNHFEITDQTVLVTNSDNGKGYSRQVFQNIKKALNIRRHEHFWDAHHVKEKITSFFKSYPKILKDLMFKAIQTHNRKLLKTVLDTVESLVTDDEEYLVFQKFRKKFLNNFKDTKPAKLRGLSHKGIGIMESQHCKVTFRMKHRGMYWSINGACTMARLILLERIDQLEDLFFGNWRKDYQYYRDNQLGVGRLSDAKADHSAISQKMFKRPGHFASFDRHNYKY</sequence>
<evidence type="ECO:0000313" key="3">
    <source>
        <dbReference type="Proteomes" id="UP000221763"/>
    </source>
</evidence>
<protein>
    <submittedName>
        <fullName evidence="2">Transposase</fullName>
    </submittedName>
</protein>
<evidence type="ECO:0000256" key="1">
    <source>
        <dbReference type="ARBA" id="ARBA00006539"/>
    </source>
</evidence>
<dbReference type="EMBL" id="PEBN01000008">
    <property type="protein sequence ID" value="PHV58687.1"/>
    <property type="molecule type" value="Genomic_DNA"/>
</dbReference>
<comment type="similarity">
    <text evidence="1">Belongs to the UPF0236 family.</text>
</comment>
<dbReference type="RefSeq" id="WP_099421015.1">
    <property type="nucleotide sequence ID" value="NZ_PEBN01000008.1"/>
</dbReference>
<dbReference type="Pfam" id="PF06782">
    <property type="entry name" value="UPF0236"/>
    <property type="match status" value="1"/>
</dbReference>
<comment type="caution">
    <text evidence="2">The sequence shown here is derived from an EMBL/GenBank/DDBJ whole genome shotgun (WGS) entry which is preliminary data.</text>
</comment>
<accession>A0AAP8FZN1</accession>
<reference evidence="2 3" key="1">
    <citation type="submission" date="2017-10" db="EMBL/GenBank/DDBJ databases">
        <title>Whole-genome sequence of three Streptococcus macedonicus strains isolated from Italian cheeses of the Veneto region.</title>
        <authorList>
            <person name="Treu L."/>
            <person name="De Diego-Diaz B."/>
            <person name="Papadimitriou K."/>
            <person name="Tsakalidou E."/>
            <person name="Corich V."/>
            <person name="Giacomini A."/>
        </authorList>
    </citation>
    <scope>NUCLEOTIDE SEQUENCE [LARGE SCALE GENOMIC DNA]</scope>
    <source>
        <strain evidence="2 3">19AS</strain>
    </source>
</reference>
<dbReference type="AlphaFoldDB" id="A0AAP8FZN1"/>
<proteinExistence type="inferred from homology"/>
<organism evidence="2 3">
    <name type="scientific">Streptococcus macedonicus</name>
    <name type="common">Streptococcus gallolyticus macedonicus</name>
    <dbReference type="NCBI Taxonomy" id="59310"/>
    <lineage>
        <taxon>Bacteria</taxon>
        <taxon>Bacillati</taxon>
        <taxon>Bacillota</taxon>
        <taxon>Bacilli</taxon>
        <taxon>Lactobacillales</taxon>
        <taxon>Streptococcaceae</taxon>
        <taxon>Streptococcus</taxon>
    </lineage>
</organism>
<dbReference type="Proteomes" id="UP000221763">
    <property type="component" value="Unassembled WGS sequence"/>
</dbReference>
<gene>
    <name evidence="2" type="ORF">CS009_01390</name>
</gene>